<protein>
    <recommendedName>
        <fullName evidence="12">DNA 3'-5' helicase</fullName>
        <ecNumber evidence="12">5.6.2.4</ecNumber>
    </recommendedName>
</protein>
<dbReference type="HOGENOM" id="CLU_001114_1_1_7"/>
<evidence type="ECO:0000256" key="2">
    <source>
        <dbReference type="ARBA" id="ARBA00022741"/>
    </source>
</evidence>
<evidence type="ECO:0000313" key="17">
    <source>
        <dbReference type="EMBL" id="AFM25357.1"/>
    </source>
</evidence>
<dbReference type="GO" id="GO:0043138">
    <property type="term" value="F:3'-5' DNA helicase activity"/>
    <property type="evidence" value="ECO:0007669"/>
    <property type="project" value="UniProtKB-EC"/>
</dbReference>
<keyword evidence="3" id="KW-0227">DNA damage</keyword>
<dbReference type="PANTHER" id="PTHR11070:SF23">
    <property type="entry name" value="RECBCD ENZYME SUBUNIT RECB"/>
    <property type="match status" value="1"/>
</dbReference>
<dbReference type="GO" id="GO:0003677">
    <property type="term" value="F:DNA binding"/>
    <property type="evidence" value="ECO:0007669"/>
    <property type="project" value="UniProtKB-KW"/>
</dbReference>
<dbReference type="GO" id="GO:0000725">
    <property type="term" value="P:recombinational repair"/>
    <property type="evidence" value="ECO:0007669"/>
    <property type="project" value="TreeGrafter"/>
</dbReference>
<keyword evidence="8" id="KW-0238">DNA-binding</keyword>
<dbReference type="SUPFAM" id="SSF52540">
    <property type="entry name" value="P-loop containing nucleoside triphosphate hydrolases"/>
    <property type="match status" value="1"/>
</dbReference>
<dbReference type="Pfam" id="PF13361">
    <property type="entry name" value="UvrD_C"/>
    <property type="match status" value="2"/>
</dbReference>
<dbReference type="PROSITE" id="PS51198">
    <property type="entry name" value="UVRD_HELICASE_ATP_BIND"/>
    <property type="match status" value="1"/>
</dbReference>
<dbReference type="InterPro" id="IPR038726">
    <property type="entry name" value="PDDEXK_AddAB-type"/>
</dbReference>
<evidence type="ECO:0000256" key="13">
    <source>
        <dbReference type="ARBA" id="ARBA00048988"/>
    </source>
</evidence>
<keyword evidence="18" id="KW-1185">Reference proteome</keyword>
<dbReference type="InterPro" id="IPR000212">
    <property type="entry name" value="DNA_helicase_UvrD/REP"/>
</dbReference>
<evidence type="ECO:0000256" key="11">
    <source>
        <dbReference type="ARBA" id="ARBA00034617"/>
    </source>
</evidence>
<evidence type="ECO:0000256" key="10">
    <source>
        <dbReference type="ARBA" id="ARBA00023235"/>
    </source>
</evidence>
<dbReference type="EMBL" id="CP003360">
    <property type="protein sequence ID" value="AFM25357.1"/>
    <property type="molecule type" value="Genomic_DNA"/>
</dbReference>
<dbReference type="InterPro" id="IPR014017">
    <property type="entry name" value="DNA_helicase_UvrD-like_C"/>
</dbReference>
<evidence type="ECO:0000259" key="15">
    <source>
        <dbReference type="PROSITE" id="PS51198"/>
    </source>
</evidence>
<evidence type="ECO:0000256" key="9">
    <source>
        <dbReference type="ARBA" id="ARBA00023204"/>
    </source>
</evidence>
<accession>I4C716</accession>
<feature type="domain" description="UvrD-like helicase C-terminal" evidence="16">
    <location>
        <begin position="451"/>
        <end position="740"/>
    </location>
</feature>
<evidence type="ECO:0000256" key="8">
    <source>
        <dbReference type="ARBA" id="ARBA00023125"/>
    </source>
</evidence>
<sequence>MTSLKPQPPDQKQRDLIVSRLDKSMLVEAAAGTGKTTSMVQRMSALLDRGECLASRLAAVTFTRKSAAELRSRFQIELETRVRDERKGSRETNLQRALGQIDQCFIGTIHSFCARLLRERPVEAGVDISFEEIDEDIDFALRKQAWDEYLARLHATGDPILKNLDALGIRITDLASAFHNHADFSDVEIWPAQEMPPPDLAPAREILLEIVEHVERLKEYFPPNHADCDELMKKYAKVVRMIRHRDLSNPADLVAVMEAFTSVRITRDRWIGCAKDLPKEEEKRWSQYKKDFEPFLTSWKKYCYPICLEAVRPALEIYDRLRTQSGKLNYQDLLTKAAELLRDKPHIRKYFRNRITHLLVDEFQDTDPLQAQVMMFLTADDPDETDWQKCRPFPGSLFVVGDPKQSIYRFRRADIVTYNKVRDIIIESGGLLITLQANFRTTAPLIAWINDSFTNHFPTLASPQSPVYVPLLPGTPGISGNGEHLSCLKLSGSPDSREHEIECIVRTIYRTVTEGRVIVKSSGEERPARYGDFLIVTRYKKNLGLFSAKLQEYGIPHQVVGGNSMNQSRELALLHTLLYAVVRPYDPVALVAALRSELFGVSDSALYDFKQQNGEFSYYAEIPEGLETEDTRALSEAFSWLRTCSSLLRRLPIPAAVEKIAADIGLNVKAALGQGGNVQAGSLAKAIELLRNLRSEMWSASQTVEYIGQLVRSQEEHDGIPALPHPDEAVRVMNLHKVKGLEAPVVFLADPSGEGRPNKIDLNIDRSGEQVKGYMAIRGPRINFYQRTIALPSDWESRENAEREFEEAETKRLLYVAATRAGSHLIITQKDKYNNQNPWRFFEPYLKKSKPIELLPEVVTAKESPQSISIAESSESLAQIPGSWSRILSPTYQVTSAKVISHDMQRPAQRMGEHGTEWGSVIHRMLQVALLDDKIDLTTLADSALAEYGMDSDLKGDAVQTVLSVRSSAIWKRAMDSRRKYVEIPFQRLVRDESHNSVDMILRGVIDLVFLENSGWVIVDYKTDRYGASPDRLVELYRSQIDNYVNSWKEMTGETVTEAGLYFVSQGEYVRCFSPHTEPHETQLSLRF</sequence>
<name>I4C716_DESTA</name>
<dbReference type="GO" id="GO:0009338">
    <property type="term" value="C:exodeoxyribonuclease V complex"/>
    <property type="evidence" value="ECO:0007669"/>
    <property type="project" value="TreeGrafter"/>
</dbReference>
<dbReference type="GO" id="GO:0005829">
    <property type="term" value="C:cytosol"/>
    <property type="evidence" value="ECO:0007669"/>
    <property type="project" value="TreeGrafter"/>
</dbReference>
<keyword evidence="9" id="KW-0234">DNA repair</keyword>
<dbReference type="Pfam" id="PF00580">
    <property type="entry name" value="UvrD-helicase"/>
    <property type="match status" value="1"/>
</dbReference>
<evidence type="ECO:0000256" key="12">
    <source>
        <dbReference type="ARBA" id="ARBA00034808"/>
    </source>
</evidence>
<dbReference type="RefSeq" id="WP_014810498.1">
    <property type="nucleotide sequence ID" value="NC_018025.1"/>
</dbReference>
<dbReference type="PANTHER" id="PTHR11070">
    <property type="entry name" value="UVRD / RECB / PCRA DNA HELICASE FAMILY MEMBER"/>
    <property type="match status" value="1"/>
</dbReference>
<dbReference type="Gene3D" id="3.40.50.300">
    <property type="entry name" value="P-loop containing nucleotide triphosphate hydrolases"/>
    <property type="match status" value="4"/>
</dbReference>
<evidence type="ECO:0000256" key="14">
    <source>
        <dbReference type="PROSITE-ProRule" id="PRU00560"/>
    </source>
</evidence>
<feature type="domain" description="UvrD-like helicase ATP-binding" evidence="15">
    <location>
        <begin position="8"/>
        <end position="442"/>
    </location>
</feature>
<evidence type="ECO:0000259" key="16">
    <source>
        <dbReference type="PROSITE" id="PS51217"/>
    </source>
</evidence>
<evidence type="ECO:0000256" key="6">
    <source>
        <dbReference type="ARBA" id="ARBA00022839"/>
    </source>
</evidence>
<keyword evidence="6 17" id="KW-0269">Exonuclease</keyword>
<dbReference type="InterPro" id="IPR011604">
    <property type="entry name" value="PDDEXK-like_dom_sf"/>
</dbReference>
<comment type="catalytic activity">
    <reaction evidence="13">
        <text>ATP + H2O = ADP + phosphate + H(+)</text>
        <dbReference type="Rhea" id="RHEA:13065"/>
        <dbReference type="ChEBI" id="CHEBI:15377"/>
        <dbReference type="ChEBI" id="CHEBI:15378"/>
        <dbReference type="ChEBI" id="CHEBI:30616"/>
        <dbReference type="ChEBI" id="CHEBI:43474"/>
        <dbReference type="ChEBI" id="CHEBI:456216"/>
        <dbReference type="EC" id="5.6.2.4"/>
    </reaction>
</comment>
<gene>
    <name evidence="17" type="ordered locus">Desti_2678</name>
</gene>
<dbReference type="EC" id="5.6.2.4" evidence="12"/>
<keyword evidence="4 14" id="KW-0378">Hydrolase</keyword>
<evidence type="ECO:0000313" key="18">
    <source>
        <dbReference type="Proteomes" id="UP000006055"/>
    </source>
</evidence>
<dbReference type="InterPro" id="IPR027417">
    <property type="entry name" value="P-loop_NTPase"/>
</dbReference>
<evidence type="ECO:0000256" key="7">
    <source>
        <dbReference type="ARBA" id="ARBA00022840"/>
    </source>
</evidence>
<evidence type="ECO:0000256" key="5">
    <source>
        <dbReference type="ARBA" id="ARBA00022806"/>
    </source>
</evidence>
<feature type="binding site" evidence="14">
    <location>
        <begin position="29"/>
        <end position="36"/>
    </location>
    <ligand>
        <name>ATP</name>
        <dbReference type="ChEBI" id="CHEBI:30616"/>
    </ligand>
</feature>
<dbReference type="PROSITE" id="PS51217">
    <property type="entry name" value="UVRD_HELICASE_CTER"/>
    <property type="match status" value="1"/>
</dbReference>
<dbReference type="AlphaFoldDB" id="I4C716"/>
<keyword evidence="7 14" id="KW-0067">ATP-binding</keyword>
<dbReference type="Gene3D" id="3.90.320.10">
    <property type="match status" value="1"/>
</dbReference>
<dbReference type="STRING" id="706587.Desti_2678"/>
<comment type="catalytic activity">
    <reaction evidence="11">
        <text>Couples ATP hydrolysis with the unwinding of duplex DNA by translocating in the 3'-5' direction.</text>
        <dbReference type="EC" id="5.6.2.4"/>
    </reaction>
</comment>
<dbReference type="OrthoDB" id="9810135at2"/>
<organism evidence="17 18">
    <name type="scientific">Desulfomonile tiedjei (strain ATCC 49306 / DSM 6799 / DCB-1)</name>
    <dbReference type="NCBI Taxonomy" id="706587"/>
    <lineage>
        <taxon>Bacteria</taxon>
        <taxon>Pseudomonadati</taxon>
        <taxon>Thermodesulfobacteriota</taxon>
        <taxon>Desulfomonilia</taxon>
        <taxon>Desulfomonilales</taxon>
        <taxon>Desulfomonilaceae</taxon>
        <taxon>Desulfomonile</taxon>
    </lineage>
</organism>
<dbReference type="PATRIC" id="fig|706587.4.peg.3060"/>
<evidence type="ECO:0000256" key="1">
    <source>
        <dbReference type="ARBA" id="ARBA00022722"/>
    </source>
</evidence>
<reference evidence="18" key="1">
    <citation type="submission" date="2012-06" db="EMBL/GenBank/DDBJ databases">
        <title>Complete sequence of chromosome of Desulfomonile tiedjei DSM 6799.</title>
        <authorList>
            <person name="Lucas S."/>
            <person name="Copeland A."/>
            <person name="Lapidus A."/>
            <person name="Glavina del Rio T."/>
            <person name="Dalin E."/>
            <person name="Tice H."/>
            <person name="Bruce D."/>
            <person name="Goodwin L."/>
            <person name="Pitluck S."/>
            <person name="Peters L."/>
            <person name="Ovchinnikova G."/>
            <person name="Zeytun A."/>
            <person name="Lu M."/>
            <person name="Kyrpides N."/>
            <person name="Mavromatis K."/>
            <person name="Ivanova N."/>
            <person name="Brettin T."/>
            <person name="Detter J.C."/>
            <person name="Han C."/>
            <person name="Larimer F."/>
            <person name="Land M."/>
            <person name="Hauser L."/>
            <person name="Markowitz V."/>
            <person name="Cheng J.-F."/>
            <person name="Hugenholtz P."/>
            <person name="Woyke T."/>
            <person name="Wu D."/>
            <person name="Spring S."/>
            <person name="Schroeder M."/>
            <person name="Brambilla E."/>
            <person name="Klenk H.-P."/>
            <person name="Eisen J.A."/>
        </authorList>
    </citation>
    <scope>NUCLEOTIDE SEQUENCE [LARGE SCALE GENOMIC DNA]</scope>
    <source>
        <strain evidence="18">ATCC 49306 / DSM 6799 / DCB-1</strain>
    </source>
</reference>
<dbReference type="Proteomes" id="UP000006055">
    <property type="component" value="Chromosome"/>
</dbReference>
<keyword evidence="10" id="KW-0413">Isomerase</keyword>
<keyword evidence="5 14" id="KW-0347">Helicase</keyword>
<keyword evidence="2 14" id="KW-0547">Nucleotide-binding</keyword>
<evidence type="ECO:0000256" key="4">
    <source>
        <dbReference type="ARBA" id="ARBA00022801"/>
    </source>
</evidence>
<dbReference type="GO" id="GO:0004527">
    <property type="term" value="F:exonuclease activity"/>
    <property type="evidence" value="ECO:0007669"/>
    <property type="project" value="UniProtKB-KW"/>
</dbReference>
<dbReference type="GO" id="GO:0005524">
    <property type="term" value="F:ATP binding"/>
    <property type="evidence" value="ECO:0007669"/>
    <property type="project" value="UniProtKB-UniRule"/>
</dbReference>
<dbReference type="KEGG" id="dti:Desti_2678"/>
<evidence type="ECO:0000256" key="3">
    <source>
        <dbReference type="ARBA" id="ARBA00022763"/>
    </source>
</evidence>
<dbReference type="SUPFAM" id="SSF52980">
    <property type="entry name" value="Restriction endonuclease-like"/>
    <property type="match status" value="1"/>
</dbReference>
<dbReference type="eggNOG" id="COG1074">
    <property type="taxonomic scope" value="Bacteria"/>
</dbReference>
<dbReference type="InterPro" id="IPR011335">
    <property type="entry name" value="Restrct_endonuc-II-like"/>
</dbReference>
<proteinExistence type="predicted"/>
<keyword evidence="1" id="KW-0540">Nuclease</keyword>
<dbReference type="InterPro" id="IPR014016">
    <property type="entry name" value="UvrD-like_ATP-bd"/>
</dbReference>
<dbReference type="Pfam" id="PF12705">
    <property type="entry name" value="PDDEXK_1"/>
    <property type="match status" value="1"/>
</dbReference>